<protein>
    <submittedName>
        <fullName evidence="1">Uncharacterized protein</fullName>
    </submittedName>
</protein>
<evidence type="ECO:0000313" key="2">
    <source>
        <dbReference type="Proteomes" id="UP000255467"/>
    </source>
</evidence>
<evidence type="ECO:0000313" key="1">
    <source>
        <dbReference type="EMBL" id="SUA72660.1"/>
    </source>
</evidence>
<dbReference type="AlphaFoldDB" id="A0A378Y7Z2"/>
<keyword evidence="2" id="KW-1185">Reference proteome</keyword>
<dbReference type="Proteomes" id="UP000255467">
    <property type="component" value="Unassembled WGS sequence"/>
</dbReference>
<dbReference type="EMBL" id="UGRY01000002">
    <property type="protein sequence ID" value="SUA72660.1"/>
    <property type="molecule type" value="Genomic_DNA"/>
</dbReference>
<organism evidence="1 2">
    <name type="scientific">Nocardia otitidiscaviarum</name>
    <dbReference type="NCBI Taxonomy" id="1823"/>
    <lineage>
        <taxon>Bacteria</taxon>
        <taxon>Bacillati</taxon>
        <taxon>Actinomycetota</taxon>
        <taxon>Actinomycetes</taxon>
        <taxon>Mycobacteriales</taxon>
        <taxon>Nocardiaceae</taxon>
        <taxon>Nocardia</taxon>
    </lineage>
</organism>
<name>A0A378Y7Z2_9NOCA</name>
<accession>A0A378Y7Z2</accession>
<dbReference type="RefSeq" id="WP_115061433.1">
    <property type="nucleotide sequence ID" value="NZ_UGRY01000002.1"/>
</dbReference>
<sequence>MARPKVRLHNVNVGKLLQQRFVNSVNDLAYALGAEAGDEAFVEEYSTDRSAAAVIVPTEAQARDGVLTRAAAALGLEVRAKP</sequence>
<gene>
    <name evidence="1" type="ORF">NCTC1934_00088</name>
</gene>
<dbReference type="OrthoDB" id="4569869at2"/>
<proteinExistence type="predicted"/>
<reference evidence="1 2" key="1">
    <citation type="submission" date="2018-06" db="EMBL/GenBank/DDBJ databases">
        <authorList>
            <consortium name="Pathogen Informatics"/>
            <person name="Doyle S."/>
        </authorList>
    </citation>
    <scope>NUCLEOTIDE SEQUENCE [LARGE SCALE GENOMIC DNA]</scope>
    <source>
        <strain evidence="1 2">NCTC1934</strain>
    </source>
</reference>
<dbReference type="STRING" id="1406858.GCA_000710895_02108"/>